<keyword evidence="2" id="KW-1185">Reference proteome</keyword>
<organism evidence="1 2">
    <name type="scientific">Paraburkholderia ultramafica</name>
    <dbReference type="NCBI Taxonomy" id="1544867"/>
    <lineage>
        <taxon>Bacteria</taxon>
        <taxon>Pseudomonadati</taxon>
        <taxon>Pseudomonadota</taxon>
        <taxon>Betaproteobacteria</taxon>
        <taxon>Burkholderiales</taxon>
        <taxon>Burkholderiaceae</taxon>
        <taxon>Paraburkholderia</taxon>
    </lineage>
</organism>
<evidence type="ECO:0000313" key="1">
    <source>
        <dbReference type="EMBL" id="CAB3806107.1"/>
    </source>
</evidence>
<proteinExistence type="predicted"/>
<accession>A0A6S7BN43</accession>
<dbReference type="EMBL" id="CADIKK010000043">
    <property type="protein sequence ID" value="CAB3806107.1"/>
    <property type="molecule type" value="Genomic_DNA"/>
</dbReference>
<name>A0A6S7BN43_9BURK</name>
<dbReference type="Proteomes" id="UP000494365">
    <property type="component" value="Unassembled WGS sequence"/>
</dbReference>
<evidence type="ECO:0000313" key="2">
    <source>
        <dbReference type="Proteomes" id="UP000494365"/>
    </source>
</evidence>
<reference evidence="1 2" key="1">
    <citation type="submission" date="2020-04" db="EMBL/GenBank/DDBJ databases">
        <authorList>
            <person name="De Canck E."/>
        </authorList>
    </citation>
    <scope>NUCLEOTIDE SEQUENCE [LARGE SCALE GENOMIC DNA]</scope>
    <source>
        <strain evidence="1 2">LMG 28614</strain>
    </source>
</reference>
<sequence length="46" mass="5195">MKRPMKLPRTMQLLAETYLAERRSLGFDLEISGQALFGRGALVIES</sequence>
<dbReference type="AlphaFoldDB" id="A0A6S7BN43"/>
<gene>
    <name evidence="1" type="ORF">LMG28614_06311</name>
</gene>
<protein>
    <submittedName>
        <fullName evidence="1">Uncharacterized protein</fullName>
    </submittedName>
</protein>